<organism evidence="1 2">
    <name type="scientific">Citrullus colocynthis</name>
    <name type="common">colocynth</name>
    <dbReference type="NCBI Taxonomy" id="252529"/>
    <lineage>
        <taxon>Eukaryota</taxon>
        <taxon>Viridiplantae</taxon>
        <taxon>Streptophyta</taxon>
        <taxon>Embryophyta</taxon>
        <taxon>Tracheophyta</taxon>
        <taxon>Spermatophyta</taxon>
        <taxon>Magnoliopsida</taxon>
        <taxon>eudicotyledons</taxon>
        <taxon>Gunneridae</taxon>
        <taxon>Pentapetalae</taxon>
        <taxon>rosids</taxon>
        <taxon>fabids</taxon>
        <taxon>Cucurbitales</taxon>
        <taxon>Cucurbitaceae</taxon>
        <taxon>Benincaseae</taxon>
        <taxon>Citrullus</taxon>
    </lineage>
</organism>
<dbReference type="Proteomes" id="UP001642487">
    <property type="component" value="Chromosome 9"/>
</dbReference>
<dbReference type="PANTHER" id="PTHR19923">
    <property type="entry name" value="WD40 REPEAT PROTEINPRL1/PRL2-RELATED"/>
    <property type="match status" value="1"/>
</dbReference>
<dbReference type="InterPro" id="IPR015943">
    <property type="entry name" value="WD40/YVTN_repeat-like_dom_sf"/>
</dbReference>
<name>A0ABP0Z871_9ROSI</name>
<accession>A0ABP0Z871</accession>
<evidence type="ECO:0000313" key="2">
    <source>
        <dbReference type="Proteomes" id="UP001642487"/>
    </source>
</evidence>
<sequence length="271" mass="30967">MSTSAIMERIPSKWQCPVWQAPWRNYRDLVVGSSLNSVNYKEEVRFTVGLAVSNRHTYMFSAGDGKQVKCWDMEQNKAWDIQSKMQINALFGHDKTVCLFLSIDFLLMCSSDDQNTRSDDKKEDTFQQQTIINAITVNEEGVMVTGDEEGGENGGAFAAREKSTTHEVRKSLIQINIPIFIDMNQSKAKSAAVKVVNEMQKLTISLLRLFLKPESSLTSQPQNLKRLETAAATAKFVQRGYDTASQFSKFARTQVSYWWKQWHKYLTFKCD</sequence>
<dbReference type="PANTHER" id="PTHR19923:SF0">
    <property type="entry name" value="PLEIOTROPIC REGULATOR 1"/>
    <property type="match status" value="1"/>
</dbReference>
<dbReference type="SUPFAM" id="SSF50978">
    <property type="entry name" value="WD40 repeat-like"/>
    <property type="match status" value="1"/>
</dbReference>
<evidence type="ECO:0000313" key="1">
    <source>
        <dbReference type="EMBL" id="CAK9328984.1"/>
    </source>
</evidence>
<gene>
    <name evidence="1" type="ORF">CITCOLO1_LOCUS21419</name>
</gene>
<reference evidence="1 2" key="1">
    <citation type="submission" date="2024-03" db="EMBL/GenBank/DDBJ databases">
        <authorList>
            <person name="Gkanogiannis A."/>
            <person name="Becerra Lopez-Lavalle L."/>
        </authorList>
    </citation>
    <scope>NUCLEOTIDE SEQUENCE [LARGE SCALE GENOMIC DNA]</scope>
</reference>
<proteinExistence type="predicted"/>
<keyword evidence="2" id="KW-1185">Reference proteome</keyword>
<protein>
    <submittedName>
        <fullName evidence="1">Uncharacterized protein</fullName>
    </submittedName>
</protein>
<dbReference type="EMBL" id="OZ021743">
    <property type="protein sequence ID" value="CAK9328984.1"/>
    <property type="molecule type" value="Genomic_DNA"/>
</dbReference>
<dbReference type="InterPro" id="IPR036322">
    <property type="entry name" value="WD40_repeat_dom_sf"/>
</dbReference>
<dbReference type="Gene3D" id="2.130.10.10">
    <property type="entry name" value="YVTN repeat-like/Quinoprotein amine dehydrogenase"/>
    <property type="match status" value="1"/>
</dbReference>
<dbReference type="InterPro" id="IPR045241">
    <property type="entry name" value="Prp46/PLRG1-like"/>
</dbReference>